<gene>
    <name evidence="2" type="ORF">ABHN84_20410</name>
</gene>
<comment type="caution">
    <text evidence="2">The sequence shown here is derived from an EMBL/GenBank/DDBJ whole genome shotgun (WGS) entry which is preliminary data.</text>
</comment>
<keyword evidence="1" id="KW-0812">Transmembrane</keyword>
<dbReference type="PANTHER" id="PTHR35531">
    <property type="entry name" value="INNER MEMBRANE PROTEIN YBCI-RELATED"/>
    <property type="match status" value="1"/>
</dbReference>
<dbReference type="Proteomes" id="UP001477278">
    <property type="component" value="Unassembled WGS sequence"/>
</dbReference>
<proteinExistence type="predicted"/>
<reference evidence="2 3" key="1">
    <citation type="submission" date="2024-05" db="EMBL/GenBank/DDBJ databases">
        <title>Genome sequencing of Marine Estuary Bacteria, Shewanella vesiculosa and S. baltica, and Pseudomonas syringae.</title>
        <authorList>
            <person name="Gurung A."/>
            <person name="Maclea K.S."/>
        </authorList>
    </citation>
    <scope>NUCLEOTIDE SEQUENCE [LARGE SCALE GENOMIC DNA]</scope>
    <source>
        <strain evidence="2 3">1A</strain>
    </source>
</reference>
<name>A0ABV0FVK1_9GAMM</name>
<keyword evidence="1" id="KW-1133">Transmembrane helix</keyword>
<dbReference type="PIRSF" id="PIRSF030780">
    <property type="entry name" value="Md_memb_hyd_prd"/>
    <property type="match status" value="1"/>
</dbReference>
<organism evidence="2 3">
    <name type="scientific">Shewanella vesiculosa</name>
    <dbReference type="NCBI Taxonomy" id="518738"/>
    <lineage>
        <taxon>Bacteria</taxon>
        <taxon>Pseudomonadati</taxon>
        <taxon>Pseudomonadota</taxon>
        <taxon>Gammaproteobacteria</taxon>
        <taxon>Alteromonadales</taxon>
        <taxon>Shewanellaceae</taxon>
        <taxon>Shewanella</taxon>
    </lineage>
</organism>
<feature type="transmembrane region" description="Helical" evidence="1">
    <location>
        <begin position="50"/>
        <end position="67"/>
    </location>
</feature>
<keyword evidence="1" id="KW-0472">Membrane</keyword>
<protein>
    <submittedName>
        <fullName evidence="2">Metal-dependent hydrolase</fullName>
    </submittedName>
</protein>
<accession>A0ABV0FVK1</accession>
<keyword evidence="3" id="KW-1185">Reference proteome</keyword>
<dbReference type="GO" id="GO:0016787">
    <property type="term" value="F:hydrolase activity"/>
    <property type="evidence" value="ECO:0007669"/>
    <property type="project" value="UniProtKB-KW"/>
</dbReference>
<dbReference type="RefSeq" id="WP_182742718.1">
    <property type="nucleotide sequence ID" value="NZ_JBDPZN010000020.1"/>
</dbReference>
<dbReference type="Pfam" id="PF04307">
    <property type="entry name" value="YdjM"/>
    <property type="match status" value="1"/>
</dbReference>
<evidence type="ECO:0000313" key="2">
    <source>
        <dbReference type="EMBL" id="MEO3684630.1"/>
    </source>
</evidence>
<keyword evidence="2" id="KW-0378">Hydrolase</keyword>
<feature type="transmembrane region" description="Helical" evidence="1">
    <location>
        <begin position="126"/>
        <end position="150"/>
    </location>
</feature>
<evidence type="ECO:0000313" key="3">
    <source>
        <dbReference type="Proteomes" id="UP001477278"/>
    </source>
</evidence>
<dbReference type="InterPro" id="IPR016956">
    <property type="entry name" value="YdjM"/>
</dbReference>
<feature type="transmembrane region" description="Helical" evidence="1">
    <location>
        <begin position="79"/>
        <end position="106"/>
    </location>
</feature>
<dbReference type="PANTHER" id="PTHR35531:SF1">
    <property type="entry name" value="INNER MEMBRANE PROTEIN YBCI-RELATED"/>
    <property type="match status" value="1"/>
</dbReference>
<dbReference type="InterPro" id="IPR007404">
    <property type="entry name" value="YdjM-like"/>
</dbReference>
<sequence length="151" mass="16796">MMFRNHLVVTTAVAITVVKHADFALPLWLLLVAIYVGSLLPDLDHPSSTIGRRFLFISLPLSGLFGHRQITHSLWPFVIILWVFSYEPSTMTLILAFMIGYASHLLADLVSDSGVPLFWPFQRRVGIKLCSSGSVIEPIIAFGLLGLSIIY</sequence>
<evidence type="ECO:0000256" key="1">
    <source>
        <dbReference type="SAM" id="Phobius"/>
    </source>
</evidence>
<dbReference type="EMBL" id="JBDPZN010000020">
    <property type="protein sequence ID" value="MEO3684630.1"/>
    <property type="molecule type" value="Genomic_DNA"/>
</dbReference>